<proteinExistence type="predicted"/>
<dbReference type="EMBL" id="CM029045">
    <property type="protein sequence ID" value="KAG2598128.1"/>
    <property type="molecule type" value="Genomic_DNA"/>
</dbReference>
<evidence type="ECO:0000313" key="2">
    <source>
        <dbReference type="Proteomes" id="UP000823388"/>
    </source>
</evidence>
<keyword evidence="2" id="KW-1185">Reference proteome</keyword>
<accession>A0A8T0SM92</accession>
<reference evidence="1" key="1">
    <citation type="submission" date="2020-05" db="EMBL/GenBank/DDBJ databases">
        <title>WGS assembly of Panicum virgatum.</title>
        <authorList>
            <person name="Lovell J.T."/>
            <person name="Jenkins J."/>
            <person name="Shu S."/>
            <person name="Juenger T.E."/>
            <person name="Schmutz J."/>
        </authorList>
    </citation>
    <scope>NUCLEOTIDE SEQUENCE</scope>
    <source>
        <strain evidence="1">AP13</strain>
    </source>
</reference>
<dbReference type="AlphaFoldDB" id="A0A8T0SM92"/>
<sequence>MHGCCLADLAPNVVQCVPIRIGKKRTVSEALQENLWVTCIRNALGWYGLAEYLELWDLISGANLNNSEDIHRWKPEASGPFSTRSAIEVTLLVPYPLNHGTDYGRLRRRVNVRPSCG</sequence>
<comment type="caution">
    <text evidence="1">The sequence shown here is derived from an EMBL/GenBank/DDBJ whole genome shotgun (WGS) entry which is preliminary data.</text>
</comment>
<name>A0A8T0SM92_PANVG</name>
<evidence type="ECO:0000313" key="1">
    <source>
        <dbReference type="EMBL" id="KAG2598128.1"/>
    </source>
</evidence>
<protein>
    <submittedName>
        <fullName evidence="1">Uncharacterized protein</fullName>
    </submittedName>
</protein>
<gene>
    <name evidence="1" type="ORF">PVAP13_5KG370607</name>
</gene>
<organism evidence="1 2">
    <name type="scientific">Panicum virgatum</name>
    <name type="common">Blackwell switchgrass</name>
    <dbReference type="NCBI Taxonomy" id="38727"/>
    <lineage>
        <taxon>Eukaryota</taxon>
        <taxon>Viridiplantae</taxon>
        <taxon>Streptophyta</taxon>
        <taxon>Embryophyta</taxon>
        <taxon>Tracheophyta</taxon>
        <taxon>Spermatophyta</taxon>
        <taxon>Magnoliopsida</taxon>
        <taxon>Liliopsida</taxon>
        <taxon>Poales</taxon>
        <taxon>Poaceae</taxon>
        <taxon>PACMAD clade</taxon>
        <taxon>Panicoideae</taxon>
        <taxon>Panicodae</taxon>
        <taxon>Paniceae</taxon>
        <taxon>Panicinae</taxon>
        <taxon>Panicum</taxon>
        <taxon>Panicum sect. Hiantes</taxon>
    </lineage>
</organism>
<dbReference type="Proteomes" id="UP000823388">
    <property type="component" value="Chromosome 5K"/>
</dbReference>